<keyword evidence="1" id="KW-0732">Signal</keyword>
<dbReference type="SUPFAM" id="SSF52833">
    <property type="entry name" value="Thioredoxin-like"/>
    <property type="match status" value="1"/>
</dbReference>
<proteinExistence type="predicted"/>
<dbReference type="RefSeq" id="WP_215503992.1">
    <property type="nucleotide sequence ID" value="NZ_CP076361.1"/>
</dbReference>
<sequence length="232" mass="25022">MRQAISAACGLWIGFAAMAAAQQGPVVVELYTSQGCSSCPPADEFFATLADDPSLIPLALHVDYWDYIGWEDRFASPSYTARQKAYARAAGSRTIYTPQMIVDGGARVEGNDPEAVAAAITAARQSLEPVQLQVQREGDTLHIRAESAEGIGMPLRVQLVRYRKEATVEITHGENAGRSVTYRNIVTSWEKLGEWAGHPPLDIDAAMAGQEPAVVILQREGPAEIVAAARVD</sequence>
<dbReference type="EMBL" id="CP076361">
    <property type="protein sequence ID" value="QWK90762.1"/>
    <property type="molecule type" value="Genomic_DNA"/>
</dbReference>
<dbReference type="KEGG" id="gfu:KM031_02280"/>
<accession>A0A975P7D9</accession>
<dbReference type="InterPro" id="IPR036249">
    <property type="entry name" value="Thioredoxin-like_sf"/>
</dbReference>
<keyword evidence="3" id="KW-1185">Reference proteome</keyword>
<evidence type="ECO:0000313" key="2">
    <source>
        <dbReference type="EMBL" id="QWK90762.1"/>
    </source>
</evidence>
<evidence type="ECO:0000313" key="3">
    <source>
        <dbReference type="Proteomes" id="UP000679352"/>
    </source>
</evidence>
<dbReference type="InterPro" id="IPR010634">
    <property type="entry name" value="DUF1223"/>
</dbReference>
<gene>
    <name evidence="2" type="ORF">KM031_02280</name>
</gene>
<dbReference type="PANTHER" id="PTHR36057">
    <property type="match status" value="1"/>
</dbReference>
<dbReference type="PANTHER" id="PTHR36057:SF1">
    <property type="entry name" value="LIPOPROTEIN LIPID ATTACHMENT SITE-LIKE PROTEIN, PUTATIVE (DUF1223)-RELATED"/>
    <property type="match status" value="1"/>
</dbReference>
<organism evidence="2 3">
    <name type="scientific">Gemmobacter fulvus</name>
    <dbReference type="NCBI Taxonomy" id="2840474"/>
    <lineage>
        <taxon>Bacteria</taxon>
        <taxon>Pseudomonadati</taxon>
        <taxon>Pseudomonadota</taxon>
        <taxon>Alphaproteobacteria</taxon>
        <taxon>Rhodobacterales</taxon>
        <taxon>Paracoccaceae</taxon>
        <taxon>Gemmobacter</taxon>
    </lineage>
</organism>
<dbReference type="AlphaFoldDB" id="A0A975P7D9"/>
<feature type="chain" id="PRO_5037860360" evidence="1">
    <location>
        <begin position="20"/>
        <end position="232"/>
    </location>
</feature>
<protein>
    <submittedName>
        <fullName evidence="2">DUF1223 domain-containing protein</fullName>
    </submittedName>
</protein>
<dbReference type="Proteomes" id="UP000679352">
    <property type="component" value="Chromosome"/>
</dbReference>
<evidence type="ECO:0000256" key="1">
    <source>
        <dbReference type="SAM" id="SignalP"/>
    </source>
</evidence>
<feature type="signal peptide" evidence="1">
    <location>
        <begin position="1"/>
        <end position="19"/>
    </location>
</feature>
<reference evidence="2" key="1">
    <citation type="submission" date="2021-06" db="EMBL/GenBank/DDBJ databases">
        <title>Direct submission.</title>
        <authorList>
            <person name="Lee C.-S."/>
            <person name="Jin L."/>
        </authorList>
    </citation>
    <scope>NUCLEOTIDE SEQUENCE</scope>
    <source>
        <strain evidence="2">Con5</strain>
    </source>
</reference>
<dbReference type="Pfam" id="PF06764">
    <property type="entry name" value="DUF1223"/>
    <property type="match status" value="1"/>
</dbReference>
<name>A0A975P7D9_9RHOB</name>